<dbReference type="STRING" id="555500.I215_11724"/>
<dbReference type="PATRIC" id="fig|555500.3.peg.2416"/>
<name>K2Q167_9FLAO</name>
<dbReference type="AlphaFoldDB" id="K2Q167"/>
<dbReference type="Pfam" id="PF19654">
    <property type="entry name" value="DUF6157"/>
    <property type="match status" value="1"/>
</dbReference>
<keyword evidence="2" id="KW-1185">Reference proteome</keyword>
<dbReference type="EMBL" id="AMSG01000018">
    <property type="protein sequence ID" value="EKF54626.1"/>
    <property type="molecule type" value="Genomic_DNA"/>
</dbReference>
<evidence type="ECO:0000313" key="1">
    <source>
        <dbReference type="EMBL" id="EKF54626.1"/>
    </source>
</evidence>
<dbReference type="InterPro" id="IPR046155">
    <property type="entry name" value="DUF6157"/>
</dbReference>
<evidence type="ECO:0000313" key="2">
    <source>
        <dbReference type="Proteomes" id="UP000007364"/>
    </source>
</evidence>
<gene>
    <name evidence="1" type="ORF">I215_11724</name>
</gene>
<organism evidence="1 2">
    <name type="scientific">Galbibacter marinus</name>
    <dbReference type="NCBI Taxonomy" id="555500"/>
    <lineage>
        <taxon>Bacteria</taxon>
        <taxon>Pseudomonadati</taxon>
        <taxon>Bacteroidota</taxon>
        <taxon>Flavobacteriia</taxon>
        <taxon>Flavobacteriales</taxon>
        <taxon>Flavobacteriaceae</taxon>
        <taxon>Galbibacter</taxon>
    </lineage>
</organism>
<dbReference type="RefSeq" id="WP_008992184.1">
    <property type="nucleotide sequence ID" value="NZ_AMSG01000018.1"/>
</dbReference>
<sequence length="137" mass="15680">MHTTNYFDSFILVSEDTKVSCGTKPPLRANKATVATLQYDLLVNNPYLYTSDELLFKVFAERNNISQETYPQMKSDFFSKGRACLRASPLPKTYGFGIHANSQGKLAIFAMESQQYERLLNDPKIKKLRAMRNSRAR</sequence>
<proteinExistence type="predicted"/>
<comment type="caution">
    <text evidence="1">The sequence shown here is derived from an EMBL/GenBank/DDBJ whole genome shotgun (WGS) entry which is preliminary data.</text>
</comment>
<accession>K2Q167</accession>
<dbReference type="Proteomes" id="UP000007364">
    <property type="component" value="Unassembled WGS sequence"/>
</dbReference>
<protein>
    <submittedName>
        <fullName evidence="1">Uncharacterized protein</fullName>
    </submittedName>
</protein>
<dbReference type="eggNOG" id="ENOG5032T97">
    <property type="taxonomic scope" value="Bacteria"/>
</dbReference>
<dbReference type="OrthoDB" id="2361182at2"/>
<reference evidence="1 2" key="1">
    <citation type="journal article" date="2012" name="J. Bacteriol.">
        <title>Genome Sequence of Galbibacter marinum Type Strain ck-I2-15.</title>
        <authorList>
            <person name="Lai Q."/>
            <person name="Li C."/>
            <person name="Shao Z."/>
        </authorList>
    </citation>
    <scope>NUCLEOTIDE SEQUENCE [LARGE SCALE GENOMIC DNA]</scope>
    <source>
        <strain evidence="2">ck-I2-15</strain>
    </source>
</reference>